<reference evidence="1 2" key="2">
    <citation type="submission" date="2018-11" db="EMBL/GenBank/DDBJ databases">
        <authorList>
            <consortium name="Pathogen Informatics"/>
        </authorList>
    </citation>
    <scope>NUCLEOTIDE SEQUENCE [LARGE SCALE GENOMIC DNA]</scope>
    <source>
        <strain evidence="1">Dakar</strain>
        <strain evidence="2">Dakar, Senegal</strain>
    </source>
</reference>
<gene>
    <name evidence="1" type="ORF">SCUD_LOCUS912</name>
</gene>
<protein>
    <submittedName>
        <fullName evidence="1 3">Uncharacterized protein</fullName>
    </submittedName>
</protein>
<dbReference type="AlphaFoldDB" id="A0A183JDZ8"/>
<evidence type="ECO:0000313" key="3">
    <source>
        <dbReference type="WBParaSite" id="SCUD_0000091001-mRNA-1"/>
    </source>
</evidence>
<evidence type="ECO:0000313" key="1">
    <source>
        <dbReference type="EMBL" id="VDO64500.1"/>
    </source>
</evidence>
<dbReference type="EMBL" id="UZAK01000678">
    <property type="protein sequence ID" value="VDO64500.1"/>
    <property type="molecule type" value="Genomic_DNA"/>
</dbReference>
<evidence type="ECO:0000313" key="2">
    <source>
        <dbReference type="Proteomes" id="UP000279833"/>
    </source>
</evidence>
<dbReference type="WBParaSite" id="SCUD_0000091001-mRNA-1">
    <property type="protein sequence ID" value="SCUD_0000091001-mRNA-1"/>
    <property type="gene ID" value="SCUD_0000091001"/>
</dbReference>
<accession>A0A183JDZ8</accession>
<keyword evidence="2" id="KW-1185">Reference proteome</keyword>
<proteinExistence type="predicted"/>
<sequence>MIIIIMIMWSRELAFSKSPMLKRNSLPMFPSF</sequence>
<reference evidence="3" key="1">
    <citation type="submission" date="2016-06" db="UniProtKB">
        <authorList>
            <consortium name="WormBaseParasite"/>
        </authorList>
    </citation>
    <scope>IDENTIFICATION</scope>
</reference>
<name>A0A183JDZ8_9TREM</name>
<dbReference type="Proteomes" id="UP000279833">
    <property type="component" value="Unassembled WGS sequence"/>
</dbReference>
<organism evidence="3">
    <name type="scientific">Schistosoma curassoni</name>
    <dbReference type="NCBI Taxonomy" id="6186"/>
    <lineage>
        <taxon>Eukaryota</taxon>
        <taxon>Metazoa</taxon>
        <taxon>Spiralia</taxon>
        <taxon>Lophotrochozoa</taxon>
        <taxon>Platyhelminthes</taxon>
        <taxon>Trematoda</taxon>
        <taxon>Digenea</taxon>
        <taxon>Strigeidida</taxon>
        <taxon>Schistosomatoidea</taxon>
        <taxon>Schistosomatidae</taxon>
        <taxon>Schistosoma</taxon>
    </lineage>
</organism>